<evidence type="ECO:0000256" key="1">
    <source>
        <dbReference type="ARBA" id="ARBA00022723"/>
    </source>
</evidence>
<dbReference type="Proteomes" id="UP000229681">
    <property type="component" value="Unassembled WGS sequence"/>
</dbReference>
<evidence type="ECO:0000313" key="7">
    <source>
        <dbReference type="Proteomes" id="UP000229681"/>
    </source>
</evidence>
<dbReference type="InterPro" id="IPR011059">
    <property type="entry name" value="Metal-dep_hydrolase_composite"/>
</dbReference>
<dbReference type="PANTHER" id="PTHR43794:SF11">
    <property type="entry name" value="AMIDOHYDROLASE-RELATED DOMAIN-CONTAINING PROTEIN"/>
    <property type="match status" value="1"/>
</dbReference>
<dbReference type="GO" id="GO:0016810">
    <property type="term" value="F:hydrolase activity, acting on carbon-nitrogen (but not peptide) bonds"/>
    <property type="evidence" value="ECO:0007669"/>
    <property type="project" value="InterPro"/>
</dbReference>
<keyword evidence="2 6" id="KW-0378">Hydrolase</keyword>
<evidence type="ECO:0000259" key="5">
    <source>
        <dbReference type="Pfam" id="PF22039"/>
    </source>
</evidence>
<dbReference type="Pfam" id="PF01979">
    <property type="entry name" value="Amidohydro_1"/>
    <property type="match status" value="1"/>
</dbReference>
<proteinExistence type="predicted"/>
<comment type="caution">
    <text evidence="6">The sequence shown here is derived from an EMBL/GenBank/DDBJ whole genome shotgun (WGS) entry which is preliminary data.</text>
</comment>
<dbReference type="Gene3D" id="2.30.40.10">
    <property type="entry name" value="Urease, subunit C, domain 1"/>
    <property type="match status" value="1"/>
</dbReference>
<accession>A0A2M8PI84</accession>
<keyword evidence="3" id="KW-0862">Zinc</keyword>
<dbReference type="InterPro" id="IPR054418">
    <property type="entry name" value="MQNX/HUTI_composite_N"/>
</dbReference>
<sequence>MPCEPSNKGSSLVLLTNATLINWTPRQILPDHALLIRDGRIAEIGTTAELIARHPEVPQRDVGGRFILPSNICAHTHFYGAFARGLAIPGEAPRNFPEVLKKLWWNLDRALTLDDIRLSALVSLVDAIKHGTTLLIDHHASPNAIDGSLSVIAQAVEQAGVRAVLCYEVTDRNGEAQARAGIAENVRFLREIGEHPRIRGAFGLHASLTLSDETLAACVRAIEPFETGFHIHVAEHEADEEDSLKRSGVRVVRRLKRAGILGKRTIAAHAVHIDAWEMELLRQSETWVTHQPRSNMNNGVGAMRFDDMLRGGIKVCLGNDGMGNAMFDEWRAAYLLHKVANRDPRAANAESIVQVAVDHNAALAEVFFPDELFGTLSVGAVADLIVLDYHPFTPLTEANVPWHAIFGFEASAITGTIAAGSVLMWDRQLLTLDEAAIAAEARAKVPSVWERFRALAEQ</sequence>
<dbReference type="Pfam" id="PF22039">
    <property type="entry name" value="HUTI_composite_bact"/>
    <property type="match status" value="1"/>
</dbReference>
<dbReference type="SUPFAM" id="SSF51338">
    <property type="entry name" value="Composite domain of metallo-dependent hydrolases"/>
    <property type="match status" value="1"/>
</dbReference>
<dbReference type="Gene3D" id="3.20.20.140">
    <property type="entry name" value="Metal-dependent hydrolases"/>
    <property type="match status" value="1"/>
</dbReference>
<name>A0A2M8PI84_9CHLR</name>
<feature type="domain" description="Amidohydrolase-related" evidence="4">
    <location>
        <begin position="66"/>
        <end position="420"/>
    </location>
</feature>
<dbReference type="InterPro" id="IPR050287">
    <property type="entry name" value="MTA/SAH_deaminase"/>
</dbReference>
<feature type="domain" description="Aminodeoxyfutalosine deaminase/Imidazolonepropionase-like composite" evidence="5">
    <location>
        <begin position="33"/>
        <end position="56"/>
    </location>
</feature>
<dbReference type="AlphaFoldDB" id="A0A2M8PI84"/>
<dbReference type="PANTHER" id="PTHR43794">
    <property type="entry name" value="AMINOHYDROLASE SSNA-RELATED"/>
    <property type="match status" value="1"/>
</dbReference>
<dbReference type="InterPro" id="IPR017700">
    <property type="entry name" value="Aminohydrolase_SsnA"/>
</dbReference>
<dbReference type="InterPro" id="IPR032466">
    <property type="entry name" value="Metal_Hydrolase"/>
</dbReference>
<keyword evidence="1" id="KW-0479">Metal-binding</keyword>
<dbReference type="SUPFAM" id="SSF51556">
    <property type="entry name" value="Metallo-dependent hydrolases"/>
    <property type="match status" value="1"/>
</dbReference>
<dbReference type="GO" id="GO:0046872">
    <property type="term" value="F:metal ion binding"/>
    <property type="evidence" value="ECO:0007669"/>
    <property type="project" value="UniProtKB-KW"/>
</dbReference>
<evidence type="ECO:0000256" key="3">
    <source>
        <dbReference type="ARBA" id="ARBA00022833"/>
    </source>
</evidence>
<gene>
    <name evidence="6" type="ORF">CUN49_01220</name>
</gene>
<dbReference type="NCBIfam" id="TIGR03314">
    <property type="entry name" value="Se_ssnA"/>
    <property type="match status" value="1"/>
</dbReference>
<dbReference type="InterPro" id="IPR006680">
    <property type="entry name" value="Amidohydro-rel"/>
</dbReference>
<organism evidence="6 7">
    <name type="scientific">Candidatus Thermofonsia Clade 1 bacterium</name>
    <dbReference type="NCBI Taxonomy" id="2364210"/>
    <lineage>
        <taxon>Bacteria</taxon>
        <taxon>Bacillati</taxon>
        <taxon>Chloroflexota</taxon>
        <taxon>Candidatus Thermofontia</taxon>
        <taxon>Candidatus Thermofonsia Clade 1</taxon>
    </lineage>
</organism>
<reference evidence="6 7" key="1">
    <citation type="submission" date="2017-11" db="EMBL/GenBank/DDBJ databases">
        <title>Evolution of Phototrophy in the Chloroflexi Phylum Driven by Horizontal Gene Transfer.</title>
        <authorList>
            <person name="Ward L.M."/>
            <person name="Hemp J."/>
            <person name="Shih P.M."/>
            <person name="Mcglynn S.E."/>
            <person name="Fischer W."/>
        </authorList>
    </citation>
    <scope>NUCLEOTIDE SEQUENCE [LARGE SCALE GENOMIC DNA]</scope>
    <source>
        <strain evidence="6">JP3_13</strain>
    </source>
</reference>
<evidence type="ECO:0000313" key="6">
    <source>
        <dbReference type="EMBL" id="PJF37255.1"/>
    </source>
</evidence>
<evidence type="ECO:0000256" key="2">
    <source>
        <dbReference type="ARBA" id="ARBA00022801"/>
    </source>
</evidence>
<protein>
    <submittedName>
        <fullName evidence="6">Hydrolase</fullName>
    </submittedName>
</protein>
<dbReference type="EMBL" id="PGTM01000008">
    <property type="protein sequence ID" value="PJF37255.1"/>
    <property type="molecule type" value="Genomic_DNA"/>
</dbReference>
<dbReference type="NCBIfam" id="NF005540">
    <property type="entry name" value="PRK07203.1"/>
    <property type="match status" value="1"/>
</dbReference>
<evidence type="ECO:0000259" key="4">
    <source>
        <dbReference type="Pfam" id="PF01979"/>
    </source>
</evidence>